<evidence type="ECO:0000313" key="2">
    <source>
        <dbReference type="EMBL" id="OZT76312.1"/>
    </source>
</evidence>
<dbReference type="SUPFAM" id="SSF48371">
    <property type="entry name" value="ARM repeat"/>
    <property type="match status" value="1"/>
</dbReference>
<protein>
    <recommendedName>
        <fullName evidence="4">HEAT repeat protein</fullName>
    </recommendedName>
</protein>
<proteinExistence type="predicted"/>
<sequence>MIQWMLLIILSLTVALFLLVALFIMRSIQSRRRNEEIIQYTDIHFDGWFDYIFHGIGTPPPIRKNAHVEAVEKIFFSYSNNGYSKGIHERIEGFSVENFTNRYKYTLKHRKWAHRINTLNKIIEFRMAGFEDVFTEREIHRLSRFEYFLFLVYLSLFDMDRFIYVYFLRNDLTEYEYKKIFSRLDDEKIAFMRDRFEEMTIPSQLALIGRASFIPDSKSLDWLETMLASDVPEVRIRALKAISAIGSTRNQDVYTAFYESEVWEERMLAIRLGPTIGETSVYGVIKGLDDPHPLVRKEAVKILPHFMPSMTDWAVPLPVLGEERSER</sequence>
<accession>A0A265E3Y5</accession>
<dbReference type="EMBL" id="NPEZ01000007">
    <property type="protein sequence ID" value="OZT76312.1"/>
    <property type="molecule type" value="Genomic_DNA"/>
</dbReference>
<dbReference type="AlphaFoldDB" id="A0A265E3Y5"/>
<evidence type="ECO:0000256" key="1">
    <source>
        <dbReference type="SAM" id="Phobius"/>
    </source>
</evidence>
<keyword evidence="1" id="KW-0812">Transmembrane</keyword>
<dbReference type="Gene3D" id="1.25.10.10">
    <property type="entry name" value="Leucine-rich Repeat Variant"/>
    <property type="match status" value="1"/>
</dbReference>
<evidence type="ECO:0000313" key="3">
    <source>
        <dbReference type="Proteomes" id="UP000216682"/>
    </source>
</evidence>
<dbReference type="InterPro" id="IPR011989">
    <property type="entry name" value="ARM-like"/>
</dbReference>
<keyword evidence="1" id="KW-0472">Membrane</keyword>
<keyword evidence="1" id="KW-1133">Transmembrane helix</keyword>
<dbReference type="Proteomes" id="UP000216682">
    <property type="component" value="Unassembled WGS sequence"/>
</dbReference>
<name>A0A265E3Y5_9STAP</name>
<gene>
    <name evidence="2" type="ORF">CFN03_11850</name>
</gene>
<reference evidence="2 3" key="1">
    <citation type="submission" date="2017-07" db="EMBL/GenBank/DDBJ databases">
        <title>Shotgun whole genome sequences of three halophilic bacterial isolates.</title>
        <authorList>
            <person name="Pozzo T."/>
            <person name="Higdon S.M."/>
            <person name="Quillaguaman J."/>
        </authorList>
    </citation>
    <scope>NUCLEOTIDE SEQUENCE [LARGE SCALE GENOMIC DNA]</scope>
    <source>
        <strain evidence="2 3">BU-1</strain>
    </source>
</reference>
<dbReference type="InterPro" id="IPR016024">
    <property type="entry name" value="ARM-type_fold"/>
</dbReference>
<comment type="caution">
    <text evidence="2">The sequence shown here is derived from an EMBL/GenBank/DDBJ whole genome shotgun (WGS) entry which is preliminary data.</text>
</comment>
<evidence type="ECO:0008006" key="4">
    <source>
        <dbReference type="Google" id="ProtNLM"/>
    </source>
</evidence>
<organism evidence="2 3">
    <name type="scientific">Salinicoccus roseus</name>
    <dbReference type="NCBI Taxonomy" id="45670"/>
    <lineage>
        <taxon>Bacteria</taxon>
        <taxon>Bacillati</taxon>
        <taxon>Bacillota</taxon>
        <taxon>Bacilli</taxon>
        <taxon>Bacillales</taxon>
        <taxon>Staphylococcaceae</taxon>
        <taxon>Salinicoccus</taxon>
    </lineage>
</organism>
<feature type="transmembrane region" description="Helical" evidence="1">
    <location>
        <begin position="6"/>
        <end position="25"/>
    </location>
</feature>